<dbReference type="InterPro" id="IPR023214">
    <property type="entry name" value="HAD_sf"/>
</dbReference>
<keyword evidence="2" id="KW-1185">Reference proteome</keyword>
<name>A0AAD7U715_9STRA</name>
<dbReference type="Proteomes" id="UP001230188">
    <property type="component" value="Unassembled WGS sequence"/>
</dbReference>
<dbReference type="AlphaFoldDB" id="A0AAD7U715"/>
<reference evidence="1" key="1">
    <citation type="submission" date="2023-01" db="EMBL/GenBank/DDBJ databases">
        <title>Metagenome sequencing of chrysophaentin producing Chrysophaeum taylorii.</title>
        <authorList>
            <person name="Davison J."/>
            <person name="Bewley C."/>
        </authorList>
    </citation>
    <scope>NUCLEOTIDE SEQUENCE</scope>
    <source>
        <strain evidence="1">NIES-1699</strain>
    </source>
</reference>
<dbReference type="EMBL" id="JAQMWT010000682">
    <property type="protein sequence ID" value="KAJ8598253.1"/>
    <property type="molecule type" value="Genomic_DNA"/>
</dbReference>
<accession>A0AAD7U715</accession>
<comment type="caution">
    <text evidence="1">The sequence shown here is derived from an EMBL/GenBank/DDBJ whole genome shotgun (WGS) entry which is preliminary data.</text>
</comment>
<protein>
    <submittedName>
        <fullName evidence="1">Uncharacterized protein</fullName>
    </submittedName>
</protein>
<dbReference type="Gene3D" id="3.40.50.1000">
    <property type="entry name" value="HAD superfamily/HAD-like"/>
    <property type="match status" value="1"/>
</dbReference>
<organism evidence="1 2">
    <name type="scientific">Chrysophaeum taylorii</name>
    <dbReference type="NCBI Taxonomy" id="2483200"/>
    <lineage>
        <taxon>Eukaryota</taxon>
        <taxon>Sar</taxon>
        <taxon>Stramenopiles</taxon>
        <taxon>Ochrophyta</taxon>
        <taxon>Pelagophyceae</taxon>
        <taxon>Pelagomonadales</taxon>
        <taxon>Pelagomonadaceae</taxon>
        <taxon>Chrysophaeum</taxon>
    </lineage>
</organism>
<evidence type="ECO:0000313" key="1">
    <source>
        <dbReference type="EMBL" id="KAJ8598253.1"/>
    </source>
</evidence>
<proteinExistence type="predicted"/>
<evidence type="ECO:0000313" key="2">
    <source>
        <dbReference type="Proteomes" id="UP001230188"/>
    </source>
</evidence>
<gene>
    <name evidence="1" type="ORF">CTAYLR_005484</name>
</gene>
<sequence length="243" mass="25896">MLALYLLCRAPMTMLRNRDRPELLLFVGRETVLDGRDLCPGVARIVDEARGAGTPAVWLADEASPTRGLESVGWPCEDPLPCPRALQLARESMVIEPDAFGGSDGFGRGRTPAKRPPLAARCVVFSASRDGCVAARSAGMRAVGVGQGFEDVSDVFFGDLDGTDDGWACDFDDLYTPGSYWINPPVPRTVDGNHCDPYTGAGVAYSAFGDRIVDAAAASSDDIDDQLTDAERAILSDLSPPPE</sequence>